<sequence length="166" mass="18343">MEKLEVLPATEAPEHRDHQPTDLPYGASIRKNVNEATGIEYGTDNPIKTSATTAPDLPSTRQSARQRQSWSHPCHVSLCRQASVNTANISDLGLPQRSSTEEASSSNTSALETVIMVEAFDLQVEFDQYSYNFREKTSNNVIKDFNSDIAIHQKKSDNGKEAGVHP</sequence>
<comment type="caution">
    <text evidence="2">The sequence shown here is derived from an EMBL/GenBank/DDBJ whole genome shotgun (WGS) entry which is preliminary data.</text>
</comment>
<evidence type="ECO:0000256" key="1">
    <source>
        <dbReference type="SAM" id="MobiDB-lite"/>
    </source>
</evidence>
<dbReference type="EMBL" id="JAQQWM010000005">
    <property type="protein sequence ID" value="KAK8063506.1"/>
    <property type="molecule type" value="Genomic_DNA"/>
</dbReference>
<reference evidence="2 3" key="1">
    <citation type="submission" date="2023-01" db="EMBL/GenBank/DDBJ databases">
        <title>Analysis of 21 Apiospora genomes using comparative genomics revels a genus with tremendous synthesis potential of carbohydrate active enzymes and secondary metabolites.</title>
        <authorList>
            <person name="Sorensen T."/>
        </authorList>
    </citation>
    <scope>NUCLEOTIDE SEQUENCE [LARGE SCALE GENOMIC DNA]</scope>
    <source>
        <strain evidence="2 3">CBS 83171</strain>
    </source>
</reference>
<feature type="region of interest" description="Disordered" evidence="1">
    <location>
        <begin position="40"/>
        <end position="70"/>
    </location>
</feature>
<feature type="region of interest" description="Disordered" evidence="1">
    <location>
        <begin position="1"/>
        <end position="27"/>
    </location>
</feature>
<keyword evidence="3" id="KW-1185">Reference proteome</keyword>
<dbReference type="Proteomes" id="UP001446871">
    <property type="component" value="Unassembled WGS sequence"/>
</dbReference>
<evidence type="ECO:0000313" key="3">
    <source>
        <dbReference type="Proteomes" id="UP001446871"/>
    </source>
</evidence>
<proteinExistence type="predicted"/>
<protein>
    <submittedName>
        <fullName evidence="2">Uncharacterized protein</fullName>
    </submittedName>
</protein>
<evidence type="ECO:0000313" key="2">
    <source>
        <dbReference type="EMBL" id="KAK8063506.1"/>
    </source>
</evidence>
<name>A0ABR1UX31_9PEZI</name>
<accession>A0ABR1UX31</accession>
<gene>
    <name evidence="2" type="ORF">PG996_008158</name>
</gene>
<organism evidence="2 3">
    <name type="scientific">Apiospora saccharicola</name>
    <dbReference type="NCBI Taxonomy" id="335842"/>
    <lineage>
        <taxon>Eukaryota</taxon>
        <taxon>Fungi</taxon>
        <taxon>Dikarya</taxon>
        <taxon>Ascomycota</taxon>
        <taxon>Pezizomycotina</taxon>
        <taxon>Sordariomycetes</taxon>
        <taxon>Xylariomycetidae</taxon>
        <taxon>Amphisphaeriales</taxon>
        <taxon>Apiosporaceae</taxon>
        <taxon>Apiospora</taxon>
    </lineage>
</organism>
<feature type="compositionally biased region" description="Polar residues" evidence="1">
    <location>
        <begin position="46"/>
        <end position="70"/>
    </location>
</feature>